<dbReference type="OrthoDB" id="8256337at2"/>
<accession>A0A844TPF0</accession>
<dbReference type="EMBL" id="WQNE01000038">
    <property type="protein sequence ID" value="MVT77694.1"/>
    <property type="molecule type" value="Genomic_DNA"/>
</dbReference>
<comment type="caution">
    <text evidence="1">The sequence shown here is derived from an EMBL/GenBank/DDBJ whole genome shotgun (WGS) entry which is preliminary data.</text>
</comment>
<dbReference type="Proteomes" id="UP000449969">
    <property type="component" value="Unassembled WGS sequence"/>
</dbReference>
<protein>
    <submittedName>
        <fullName evidence="1">Uncharacterized protein</fullName>
    </submittedName>
</protein>
<sequence>MAGEGESPRVDLVDIRRTLSTSSLRAQRSNPESLREKILDCFAALAMTRRRGCGFVFHRFRGESPSPQPSPRKNGARERTVAVASARIVFLHLRVASEEQIRAWRVIRASSRTPTLIFQIVK</sequence>
<name>A0A844TPF0_9BRAD</name>
<dbReference type="AlphaFoldDB" id="A0A844TPF0"/>
<evidence type="ECO:0000313" key="2">
    <source>
        <dbReference type="Proteomes" id="UP000449969"/>
    </source>
</evidence>
<gene>
    <name evidence="1" type="ORF">GPL20_32355</name>
</gene>
<proteinExistence type="predicted"/>
<keyword evidence="2" id="KW-1185">Reference proteome</keyword>
<reference evidence="1 2" key="1">
    <citation type="submission" date="2019-12" db="EMBL/GenBank/DDBJ databases">
        <title>Draft genome sequences Bradyrhizobium cajani AMBPC1010, Bradyrhizobium pachyrhizi AMBPC1040 and Bradyrhizobium yuanmingense ALSPC3051, three plant growth promoting strains isolated from nodules of Cajanus cajan L. in Dominican Republic.</title>
        <authorList>
            <person name="Flores-Felix J.D."/>
            <person name="Araujo J."/>
            <person name="Diaz-Alcantara C."/>
            <person name="Gonzalez-Andres F."/>
            <person name="Velazquez E."/>
        </authorList>
    </citation>
    <scope>NUCLEOTIDE SEQUENCE [LARGE SCALE GENOMIC DNA]</scope>
    <source>
        <strain evidence="1 2">1010</strain>
    </source>
</reference>
<organism evidence="1 2">
    <name type="scientific">Bradyrhizobium cajani</name>
    <dbReference type="NCBI Taxonomy" id="1928661"/>
    <lineage>
        <taxon>Bacteria</taxon>
        <taxon>Pseudomonadati</taxon>
        <taxon>Pseudomonadota</taxon>
        <taxon>Alphaproteobacteria</taxon>
        <taxon>Hyphomicrobiales</taxon>
        <taxon>Nitrobacteraceae</taxon>
        <taxon>Bradyrhizobium</taxon>
    </lineage>
</organism>
<evidence type="ECO:0000313" key="1">
    <source>
        <dbReference type="EMBL" id="MVT77694.1"/>
    </source>
</evidence>